<reference evidence="1 2" key="1">
    <citation type="submission" date="2020-09" db="EMBL/GenBank/DDBJ databases">
        <title>De no assembly of potato wild relative species, Solanum commersonii.</title>
        <authorList>
            <person name="Cho K."/>
        </authorList>
    </citation>
    <scope>NUCLEOTIDE SEQUENCE [LARGE SCALE GENOMIC DNA]</scope>
    <source>
        <strain evidence="1">LZ3.2</strain>
        <tissue evidence="1">Leaf</tissue>
    </source>
</reference>
<proteinExistence type="predicted"/>
<organism evidence="1 2">
    <name type="scientific">Solanum commersonii</name>
    <name type="common">Commerson's wild potato</name>
    <name type="synonym">Commerson's nightshade</name>
    <dbReference type="NCBI Taxonomy" id="4109"/>
    <lineage>
        <taxon>Eukaryota</taxon>
        <taxon>Viridiplantae</taxon>
        <taxon>Streptophyta</taxon>
        <taxon>Embryophyta</taxon>
        <taxon>Tracheophyta</taxon>
        <taxon>Spermatophyta</taxon>
        <taxon>Magnoliopsida</taxon>
        <taxon>eudicotyledons</taxon>
        <taxon>Gunneridae</taxon>
        <taxon>Pentapetalae</taxon>
        <taxon>asterids</taxon>
        <taxon>lamiids</taxon>
        <taxon>Solanales</taxon>
        <taxon>Solanaceae</taxon>
        <taxon>Solanoideae</taxon>
        <taxon>Solaneae</taxon>
        <taxon>Solanum</taxon>
    </lineage>
</organism>
<name>A0A9J5Y5A7_SOLCO</name>
<dbReference type="Proteomes" id="UP000824120">
    <property type="component" value="Chromosome 7"/>
</dbReference>
<gene>
    <name evidence="1" type="ORF">H5410_036016</name>
</gene>
<sequence>MEKLRNMHVTQCHKMVIFKFLLANLKGKMIIRMEVDATPYPMAEKSEEEFCNLHIASCCNQSKPIAIKEVKINEMILPLQENTKKIIHGNFISCGIKSVTQLRSTIMKINAQIA</sequence>
<comment type="caution">
    <text evidence="1">The sequence shown here is derived from an EMBL/GenBank/DDBJ whole genome shotgun (WGS) entry which is preliminary data.</text>
</comment>
<evidence type="ECO:0000313" key="1">
    <source>
        <dbReference type="EMBL" id="KAG5594784.1"/>
    </source>
</evidence>
<keyword evidence="2" id="KW-1185">Reference proteome</keyword>
<protein>
    <submittedName>
        <fullName evidence="1">Uncharacterized protein</fullName>
    </submittedName>
</protein>
<dbReference type="AlphaFoldDB" id="A0A9J5Y5A7"/>
<evidence type="ECO:0000313" key="2">
    <source>
        <dbReference type="Proteomes" id="UP000824120"/>
    </source>
</evidence>
<dbReference type="EMBL" id="JACXVP010000007">
    <property type="protein sequence ID" value="KAG5594784.1"/>
    <property type="molecule type" value="Genomic_DNA"/>
</dbReference>
<accession>A0A9J5Y5A7</accession>